<dbReference type="STRING" id="559298.A0A179UDK6"/>
<dbReference type="PANTHER" id="PTHR42470">
    <property type="entry name" value="VAST DOMAIN-CONTAINING PROTEIN"/>
    <property type="match status" value="1"/>
</dbReference>
<evidence type="ECO:0000313" key="4">
    <source>
        <dbReference type="Proteomes" id="UP000002038"/>
    </source>
</evidence>
<dbReference type="RefSeq" id="XP_002627101.1">
    <property type="nucleotide sequence ID" value="XM_002627055.2"/>
</dbReference>
<organism evidence="3 4">
    <name type="scientific">Blastomyces gilchristii (strain SLH14081)</name>
    <name type="common">Blastomyces dermatitidis</name>
    <dbReference type="NCBI Taxonomy" id="559298"/>
    <lineage>
        <taxon>Eukaryota</taxon>
        <taxon>Fungi</taxon>
        <taxon>Dikarya</taxon>
        <taxon>Ascomycota</taxon>
        <taxon>Pezizomycotina</taxon>
        <taxon>Eurotiomycetes</taxon>
        <taxon>Eurotiomycetidae</taxon>
        <taxon>Onygenales</taxon>
        <taxon>Ajellomycetaceae</taxon>
        <taxon>Blastomyces</taxon>
    </lineage>
</organism>
<feature type="region of interest" description="Disordered" evidence="1">
    <location>
        <begin position="199"/>
        <end position="233"/>
    </location>
</feature>
<name>A0A179UDK6_BLAGS</name>
<reference evidence="4" key="1">
    <citation type="journal article" date="2015" name="PLoS Genet.">
        <title>The dynamic genome and transcriptome of the human fungal pathogen Blastomyces and close relative Emmonsia.</title>
        <authorList>
            <person name="Munoz J.F."/>
            <person name="Gauthier G.M."/>
            <person name="Desjardins C.A."/>
            <person name="Gallo J.E."/>
            <person name="Holder J."/>
            <person name="Sullivan T.D."/>
            <person name="Marty A.J."/>
            <person name="Carmen J.C."/>
            <person name="Chen Z."/>
            <person name="Ding L."/>
            <person name="Gujja S."/>
            <person name="Magrini V."/>
            <person name="Misas E."/>
            <person name="Mitreva M."/>
            <person name="Priest M."/>
            <person name="Saif S."/>
            <person name="Whiston E.A."/>
            <person name="Young S."/>
            <person name="Zeng Q."/>
            <person name="Goldman W.E."/>
            <person name="Mardis E.R."/>
            <person name="Taylor J.W."/>
            <person name="McEwen J.G."/>
            <person name="Clay O.K."/>
            <person name="Klein B.S."/>
            <person name="Cuomo C.A."/>
        </authorList>
    </citation>
    <scope>NUCLEOTIDE SEQUENCE [LARGE SCALE GENOMIC DNA]</scope>
    <source>
        <strain evidence="4">SLH14081</strain>
    </source>
</reference>
<dbReference type="Pfam" id="PF25545">
    <property type="entry name" value="DUF7924"/>
    <property type="match status" value="1"/>
</dbReference>
<dbReference type="GeneID" id="8506941"/>
<evidence type="ECO:0000256" key="1">
    <source>
        <dbReference type="SAM" id="MobiDB-lite"/>
    </source>
</evidence>
<protein>
    <recommendedName>
        <fullName evidence="2">DUF7924 domain-containing protein</fullName>
    </recommendedName>
</protein>
<dbReference type="PANTHER" id="PTHR42470:SF2">
    <property type="match status" value="1"/>
</dbReference>
<gene>
    <name evidence="3" type="ORF">BDBG_01772</name>
</gene>
<proteinExistence type="predicted"/>
<dbReference type="EMBL" id="GG657450">
    <property type="protein sequence ID" value="OAT05358.1"/>
    <property type="molecule type" value="Genomic_DNA"/>
</dbReference>
<evidence type="ECO:0000313" key="3">
    <source>
        <dbReference type="EMBL" id="OAT05358.1"/>
    </source>
</evidence>
<dbReference type="VEuPathDB" id="FungiDB:BDBG_01772"/>
<dbReference type="Proteomes" id="UP000002038">
    <property type="component" value="Unassembled WGS sequence"/>
</dbReference>
<dbReference type="KEGG" id="bgh:BDBG_01772"/>
<evidence type="ECO:0000259" key="2">
    <source>
        <dbReference type="Pfam" id="PF25545"/>
    </source>
</evidence>
<dbReference type="AlphaFoldDB" id="A0A179UDK6"/>
<dbReference type="OrthoDB" id="5400850at2759"/>
<sequence>MSRYPILSKALMKDGTILFPYTIPNHNLTMLWGIQENHFSRHQLDRLAPFLGGTGDNSYFKGTSYITEGDLEVADRQNAHCMAVSLRGVFELFRCIGRVKELNVEILGFSISHNHRCVRIYGHYPVIEEDAKYYRHLINSFDFTNFDGKERWTSYKFVLGVYQHWAPSHLRRRLCSAIDELPDVVISSEPQRPMSTVLESTRVPQAAGDIGTQRSSVPYSIGRKPSRPEVSNS</sequence>
<keyword evidence="4" id="KW-1185">Reference proteome</keyword>
<accession>A0A179UDK6</accession>
<dbReference type="InterPro" id="IPR057684">
    <property type="entry name" value="DUF7924"/>
</dbReference>
<feature type="domain" description="DUF7924" evidence="2">
    <location>
        <begin position="31"/>
        <end position="178"/>
    </location>
</feature>